<proteinExistence type="predicted"/>
<dbReference type="AlphaFoldDB" id="A0AAU8GYE0"/>
<dbReference type="InterPro" id="IPR036891">
    <property type="entry name" value="Signal_recog_part_SRP54_M_sf"/>
</dbReference>
<reference evidence="2" key="1">
    <citation type="submission" date="2024-01" db="EMBL/GenBank/DDBJ databases">
        <title>The first autotrophic representatives of the genus Thermodesulfovibrio.</title>
        <authorList>
            <person name="Maltseva A.I."/>
            <person name="Elcheninov A.G."/>
            <person name="Kublanov I.V."/>
            <person name="Lebedinsky A.V."/>
            <person name="Frolov E.N."/>
        </authorList>
    </citation>
    <scope>NUCLEOTIDE SEQUENCE</scope>
    <source>
        <strain evidence="2">3907-1M</strain>
    </source>
</reference>
<evidence type="ECO:0000259" key="1">
    <source>
        <dbReference type="Pfam" id="PF02978"/>
    </source>
</evidence>
<organism evidence="2">
    <name type="scientific">Thermodesulfovibrio autotrophicus</name>
    <dbReference type="NCBI Taxonomy" id="3118333"/>
    <lineage>
        <taxon>Bacteria</taxon>
        <taxon>Pseudomonadati</taxon>
        <taxon>Nitrospirota</taxon>
        <taxon>Thermodesulfovibrionia</taxon>
        <taxon>Thermodesulfovibrionales</taxon>
        <taxon>Thermodesulfovibrionaceae</taxon>
        <taxon>Thermodesulfovibrio</taxon>
    </lineage>
</organism>
<dbReference type="GO" id="GO:0006614">
    <property type="term" value="P:SRP-dependent cotranslational protein targeting to membrane"/>
    <property type="evidence" value="ECO:0007669"/>
    <property type="project" value="InterPro"/>
</dbReference>
<protein>
    <recommendedName>
        <fullName evidence="1">Signal recognition particle SRP54 subunit M-domain domain-containing protein</fullName>
    </recommendedName>
</protein>
<dbReference type="GO" id="GO:0008312">
    <property type="term" value="F:7S RNA binding"/>
    <property type="evidence" value="ECO:0007669"/>
    <property type="project" value="InterPro"/>
</dbReference>
<sequence length="43" mass="4955">MAKGSGTTVTDVNRLIKQFNEMKKMMKQLKHGKGFKLPKIFPF</sequence>
<dbReference type="Pfam" id="PF02978">
    <property type="entry name" value="SRP_SPB"/>
    <property type="match status" value="1"/>
</dbReference>
<evidence type="ECO:0000313" key="2">
    <source>
        <dbReference type="EMBL" id="XCH47636.1"/>
    </source>
</evidence>
<dbReference type="Gene3D" id="1.10.260.30">
    <property type="entry name" value="Signal recognition particle, SRP54 subunit, M-domain"/>
    <property type="match status" value="1"/>
</dbReference>
<dbReference type="InterPro" id="IPR004125">
    <property type="entry name" value="Signal_recog_particle_SRP54_M"/>
</dbReference>
<accession>A0AAU8GYE0</accession>
<dbReference type="SUPFAM" id="SSF47446">
    <property type="entry name" value="Signal peptide-binding domain"/>
    <property type="match status" value="1"/>
</dbReference>
<name>A0AAU8GYE0_9BACT</name>
<dbReference type="EMBL" id="CP144373">
    <property type="protein sequence ID" value="XCH47636.1"/>
    <property type="molecule type" value="Genomic_DNA"/>
</dbReference>
<dbReference type="KEGG" id="taut:V4D30_08485"/>
<gene>
    <name evidence="2" type="ORF">V4D30_08485</name>
</gene>
<feature type="domain" description="Signal recognition particle SRP54 subunit M-domain" evidence="1">
    <location>
        <begin position="2"/>
        <end position="26"/>
    </location>
</feature>
<dbReference type="GO" id="GO:0048500">
    <property type="term" value="C:signal recognition particle"/>
    <property type="evidence" value="ECO:0007669"/>
    <property type="project" value="InterPro"/>
</dbReference>